<name>E6VSH3_PSEA9</name>
<sequence length="248" mass="27144">MAAKQRKPSSLPARILARMMLMVFGFLVGVALFTPWNKIWASALTSLDERLPSVRLRWDSIDRDGPFGFRVNGLRVAMADTPGSLAFSHASVRVGLSPLARVRLDTGGSQCELDLFQNGTFEFEGDFNLTSLLGGTDFKGNLHVAGNLFLPDGAILPKTGWLDIRSQQLVLPDGKTITDFAFTAEINHSDLDVRDFSIGSPVAIRTAGRGLIDPSNLYRTTFDLKGELTIGKRTLPYETQGTLADAIW</sequence>
<proteinExistence type="predicted"/>
<dbReference type="Proteomes" id="UP000002191">
    <property type="component" value="Chromosome"/>
</dbReference>
<protein>
    <recommendedName>
        <fullName evidence="3">Type II secretion system protein N</fullName>
    </recommendedName>
</protein>
<evidence type="ECO:0000313" key="2">
    <source>
        <dbReference type="Proteomes" id="UP000002191"/>
    </source>
</evidence>
<reference evidence="2" key="1">
    <citation type="submission" date="2010-12" db="EMBL/GenBank/DDBJ databases">
        <title>Complete sequence of Desulfovibrio aespoeensis Aspo-2.</title>
        <authorList>
            <consortium name="US DOE Joint Genome Institute"/>
            <person name="Lucas S."/>
            <person name="Copeland A."/>
            <person name="Lapidus A."/>
            <person name="Cheng J.-F."/>
            <person name="Goodwin L."/>
            <person name="Pitluck S."/>
            <person name="Chertkov O."/>
            <person name="Misra M."/>
            <person name="Detter J.C."/>
            <person name="Han C."/>
            <person name="Tapia R."/>
            <person name="Land M."/>
            <person name="Hauser L."/>
            <person name="Kyrpides N."/>
            <person name="Ivanova N."/>
            <person name="Ovchinnikova G."/>
            <person name="Pedersen K."/>
            <person name="Jagevall S."/>
            <person name="Hazen T."/>
            <person name="Woyke T."/>
        </authorList>
    </citation>
    <scope>NUCLEOTIDE SEQUENCE [LARGE SCALE GENOMIC DNA]</scope>
    <source>
        <strain evidence="2">ATCC 700646 / DSM 10631 / Aspo-2</strain>
    </source>
</reference>
<dbReference type="eggNOG" id="ENOG50321F6">
    <property type="taxonomic scope" value="Bacteria"/>
</dbReference>
<dbReference type="EMBL" id="CP002431">
    <property type="protein sequence ID" value="ADU64316.1"/>
    <property type="molecule type" value="Genomic_DNA"/>
</dbReference>
<dbReference type="KEGG" id="das:Daes_3328"/>
<evidence type="ECO:0000313" key="1">
    <source>
        <dbReference type="EMBL" id="ADU64316.1"/>
    </source>
</evidence>
<dbReference type="AlphaFoldDB" id="E6VSH3"/>
<dbReference type="HOGENOM" id="CLU_1118762_0_0_7"/>
<dbReference type="RefSeq" id="WP_013516210.1">
    <property type="nucleotide sequence ID" value="NC_014844.1"/>
</dbReference>
<dbReference type="STRING" id="643562.Daes_3328"/>
<gene>
    <name evidence="1" type="ordered locus">Daes_3328</name>
</gene>
<organism evidence="1 2">
    <name type="scientific">Pseudodesulfovibrio aespoeensis (strain ATCC 700646 / DSM 10631 / Aspo-2)</name>
    <name type="common">Desulfovibrio aespoeensis</name>
    <dbReference type="NCBI Taxonomy" id="643562"/>
    <lineage>
        <taxon>Bacteria</taxon>
        <taxon>Pseudomonadati</taxon>
        <taxon>Thermodesulfobacteriota</taxon>
        <taxon>Desulfovibrionia</taxon>
        <taxon>Desulfovibrionales</taxon>
        <taxon>Desulfovibrionaceae</taxon>
    </lineage>
</organism>
<keyword evidence="2" id="KW-1185">Reference proteome</keyword>
<reference evidence="1 2" key="2">
    <citation type="journal article" date="2014" name="Genome Announc.">
        <title>Complete Genome Sequence of the Subsurface, Mesophilic Sulfate-Reducing Bacterium Desulfovibrio aespoeensis Aspo-2.</title>
        <authorList>
            <person name="Pedersen K."/>
            <person name="Bengtsson A."/>
            <person name="Edlund J."/>
            <person name="Rabe L."/>
            <person name="Hazen T."/>
            <person name="Chakraborty R."/>
            <person name="Goodwin L."/>
            <person name="Shapiro N."/>
        </authorList>
    </citation>
    <scope>NUCLEOTIDE SEQUENCE [LARGE SCALE GENOMIC DNA]</scope>
    <source>
        <strain evidence="2">ATCC 700646 / DSM 10631 / Aspo-2</strain>
    </source>
</reference>
<accession>E6VSH3</accession>
<evidence type="ECO:0008006" key="3">
    <source>
        <dbReference type="Google" id="ProtNLM"/>
    </source>
</evidence>
<dbReference type="OrthoDB" id="5453964at2"/>